<evidence type="ECO:0000256" key="3">
    <source>
        <dbReference type="ARBA" id="ARBA00022692"/>
    </source>
</evidence>
<keyword evidence="4 6" id="KW-1133">Transmembrane helix</keyword>
<dbReference type="GO" id="GO:0016020">
    <property type="term" value="C:membrane"/>
    <property type="evidence" value="ECO:0007669"/>
    <property type="project" value="UniProtKB-SubCell"/>
</dbReference>
<dbReference type="STRING" id="6573.A0A210Q2F1"/>
<evidence type="ECO:0000313" key="8">
    <source>
        <dbReference type="Proteomes" id="UP000242188"/>
    </source>
</evidence>
<feature type="transmembrane region" description="Helical" evidence="6">
    <location>
        <begin position="253"/>
        <end position="273"/>
    </location>
</feature>
<gene>
    <name evidence="7" type="ORF">KP79_PYT01990</name>
</gene>
<comment type="subcellular location">
    <subcellularLocation>
        <location evidence="1">Membrane</location>
        <topology evidence="1">Multi-pass membrane protein</topology>
    </subcellularLocation>
</comment>
<feature type="transmembrane region" description="Helical" evidence="6">
    <location>
        <begin position="382"/>
        <end position="401"/>
    </location>
</feature>
<sequence>MNWRLLHLKPYLVLLFLLLLVICWRILSMTDDRGQNLTHLFSTVVSETAITNTTPHQDLDNTTLLPQMSDLMTTALANVTGNISDYQDNTTRPMGDPCAAVSTEKSMEGTEFYIGLSLAISSSLFIGSSFIFKKLGLLKLAKTQGTRAGQGGYGYLKEWLWWSGMILMITGEFANFAAYAFAPATLVTPLGALSVLVSAVLSSRFLNEKLNLLGKVGCTLCVLGSTVMVIHSPKEQEVNSMSCLLDKIEEPGFIIYCIFIVSLAIFGIFFLAPRYAHKNVFVYIMICSTLGSFTVAGCKGLGVALKQTFNGDNQFTSWLTWILLAVVILCILIQLNYLNRALDQFNTSVVTPIYYVFFTSCVIVASLILFKEWGAISAQDSIGNLCGFLVIIVGIFLLQAFKDMNISLSNLTTMKRDVESSNNGDIATPVTFDENYTDYHDDELGLLDEDAVSNVNSDIPLETDYRDDVEFR</sequence>
<comment type="caution">
    <text evidence="7">The sequence shown here is derived from an EMBL/GenBank/DDBJ whole genome shotgun (WGS) entry which is preliminary data.</text>
</comment>
<evidence type="ECO:0000313" key="7">
    <source>
        <dbReference type="EMBL" id="OWF42920.1"/>
    </source>
</evidence>
<dbReference type="OrthoDB" id="6428174at2759"/>
<feature type="transmembrane region" description="Helical" evidence="6">
    <location>
        <begin position="213"/>
        <end position="233"/>
    </location>
</feature>
<evidence type="ECO:0000256" key="5">
    <source>
        <dbReference type="ARBA" id="ARBA00023136"/>
    </source>
</evidence>
<feature type="transmembrane region" description="Helical" evidence="6">
    <location>
        <begin position="349"/>
        <end position="370"/>
    </location>
</feature>
<dbReference type="InterPro" id="IPR008521">
    <property type="entry name" value="Mg_trans_NIPA"/>
</dbReference>
<keyword evidence="3 6" id="KW-0812">Transmembrane</keyword>
<protein>
    <submittedName>
        <fullName evidence="7">Magnesium transporter NIPA2</fullName>
    </submittedName>
</protein>
<accession>A0A210Q2F1</accession>
<dbReference type="InterPro" id="IPR037185">
    <property type="entry name" value="EmrE-like"/>
</dbReference>
<evidence type="ECO:0000256" key="6">
    <source>
        <dbReference type="SAM" id="Phobius"/>
    </source>
</evidence>
<feature type="transmembrane region" description="Helical" evidence="6">
    <location>
        <begin position="317"/>
        <end position="337"/>
    </location>
</feature>
<dbReference type="Proteomes" id="UP000242188">
    <property type="component" value="Unassembled WGS sequence"/>
</dbReference>
<name>A0A210Q2F1_MIZYE</name>
<reference evidence="7 8" key="1">
    <citation type="journal article" date="2017" name="Nat. Ecol. Evol.">
        <title>Scallop genome provides insights into evolution of bilaterian karyotype and development.</title>
        <authorList>
            <person name="Wang S."/>
            <person name="Zhang J."/>
            <person name="Jiao W."/>
            <person name="Li J."/>
            <person name="Xun X."/>
            <person name="Sun Y."/>
            <person name="Guo X."/>
            <person name="Huan P."/>
            <person name="Dong B."/>
            <person name="Zhang L."/>
            <person name="Hu X."/>
            <person name="Sun X."/>
            <person name="Wang J."/>
            <person name="Zhao C."/>
            <person name="Wang Y."/>
            <person name="Wang D."/>
            <person name="Huang X."/>
            <person name="Wang R."/>
            <person name="Lv J."/>
            <person name="Li Y."/>
            <person name="Zhang Z."/>
            <person name="Liu B."/>
            <person name="Lu W."/>
            <person name="Hui Y."/>
            <person name="Liang J."/>
            <person name="Zhou Z."/>
            <person name="Hou R."/>
            <person name="Li X."/>
            <person name="Liu Y."/>
            <person name="Li H."/>
            <person name="Ning X."/>
            <person name="Lin Y."/>
            <person name="Zhao L."/>
            <person name="Xing Q."/>
            <person name="Dou J."/>
            <person name="Li Y."/>
            <person name="Mao J."/>
            <person name="Guo H."/>
            <person name="Dou H."/>
            <person name="Li T."/>
            <person name="Mu C."/>
            <person name="Jiang W."/>
            <person name="Fu Q."/>
            <person name="Fu X."/>
            <person name="Miao Y."/>
            <person name="Liu J."/>
            <person name="Yu Q."/>
            <person name="Li R."/>
            <person name="Liao H."/>
            <person name="Li X."/>
            <person name="Kong Y."/>
            <person name="Jiang Z."/>
            <person name="Chourrout D."/>
            <person name="Li R."/>
            <person name="Bao Z."/>
        </authorList>
    </citation>
    <scope>NUCLEOTIDE SEQUENCE [LARGE SCALE GENOMIC DNA]</scope>
    <source>
        <strain evidence="7 8">PY_sf001</strain>
    </source>
</reference>
<evidence type="ECO:0000256" key="4">
    <source>
        <dbReference type="ARBA" id="ARBA00022989"/>
    </source>
</evidence>
<dbReference type="PANTHER" id="PTHR12570">
    <property type="match status" value="1"/>
</dbReference>
<dbReference type="Pfam" id="PF05653">
    <property type="entry name" value="Mg_trans_NIPA"/>
    <property type="match status" value="1"/>
</dbReference>
<dbReference type="GO" id="GO:0015095">
    <property type="term" value="F:magnesium ion transmembrane transporter activity"/>
    <property type="evidence" value="ECO:0007669"/>
    <property type="project" value="InterPro"/>
</dbReference>
<dbReference type="SUPFAM" id="SSF103481">
    <property type="entry name" value="Multidrug resistance efflux transporter EmrE"/>
    <property type="match status" value="1"/>
</dbReference>
<dbReference type="AlphaFoldDB" id="A0A210Q2F1"/>
<comment type="similarity">
    <text evidence="2">Belongs to the NIPA family.</text>
</comment>
<organism evidence="7 8">
    <name type="scientific">Mizuhopecten yessoensis</name>
    <name type="common">Japanese scallop</name>
    <name type="synonym">Patinopecten yessoensis</name>
    <dbReference type="NCBI Taxonomy" id="6573"/>
    <lineage>
        <taxon>Eukaryota</taxon>
        <taxon>Metazoa</taxon>
        <taxon>Spiralia</taxon>
        <taxon>Lophotrochozoa</taxon>
        <taxon>Mollusca</taxon>
        <taxon>Bivalvia</taxon>
        <taxon>Autobranchia</taxon>
        <taxon>Pteriomorphia</taxon>
        <taxon>Pectinida</taxon>
        <taxon>Pectinoidea</taxon>
        <taxon>Pectinidae</taxon>
        <taxon>Mizuhopecten</taxon>
    </lineage>
</organism>
<keyword evidence="8" id="KW-1185">Reference proteome</keyword>
<evidence type="ECO:0000256" key="1">
    <source>
        <dbReference type="ARBA" id="ARBA00004141"/>
    </source>
</evidence>
<keyword evidence="5 6" id="KW-0472">Membrane</keyword>
<feature type="transmembrane region" description="Helical" evidence="6">
    <location>
        <begin position="280"/>
        <end position="305"/>
    </location>
</feature>
<feature type="transmembrane region" description="Helical" evidence="6">
    <location>
        <begin position="112"/>
        <end position="132"/>
    </location>
</feature>
<evidence type="ECO:0000256" key="2">
    <source>
        <dbReference type="ARBA" id="ARBA00007230"/>
    </source>
</evidence>
<dbReference type="PANTHER" id="PTHR12570:SF92">
    <property type="entry name" value="SPICHTHYIN, ISOFORM B"/>
    <property type="match status" value="1"/>
</dbReference>
<proteinExistence type="inferred from homology"/>
<dbReference type="EMBL" id="NEDP02005203">
    <property type="protein sequence ID" value="OWF42920.1"/>
    <property type="molecule type" value="Genomic_DNA"/>
</dbReference>